<accession>A0A835S0V1</accession>
<dbReference type="InterPro" id="IPR007325">
    <property type="entry name" value="KFase/CYL"/>
</dbReference>
<keyword evidence="2" id="KW-1185">Reference proteome</keyword>
<organism evidence="1 2">
    <name type="scientific">Vanilla planifolia</name>
    <name type="common">Vanilla</name>
    <dbReference type="NCBI Taxonomy" id="51239"/>
    <lineage>
        <taxon>Eukaryota</taxon>
        <taxon>Viridiplantae</taxon>
        <taxon>Streptophyta</taxon>
        <taxon>Embryophyta</taxon>
        <taxon>Tracheophyta</taxon>
        <taxon>Spermatophyta</taxon>
        <taxon>Magnoliopsida</taxon>
        <taxon>Liliopsida</taxon>
        <taxon>Asparagales</taxon>
        <taxon>Orchidaceae</taxon>
        <taxon>Vanilloideae</taxon>
        <taxon>Vanilleae</taxon>
        <taxon>Vanilla</taxon>
    </lineage>
</organism>
<comment type="caution">
    <text evidence="1">The sequence shown here is derived from an EMBL/GenBank/DDBJ whole genome shotgun (WGS) entry which is preliminary data.</text>
</comment>
<proteinExistence type="predicted"/>
<dbReference type="AlphaFoldDB" id="A0A835S0V1"/>
<protein>
    <submittedName>
        <fullName evidence="1">Uncharacterized protein</fullName>
    </submittedName>
</protein>
<dbReference type="OrthoDB" id="10264870at2759"/>
<gene>
    <name evidence="1" type="ORF">HPP92_000204</name>
</gene>
<evidence type="ECO:0000313" key="2">
    <source>
        <dbReference type="Proteomes" id="UP000636800"/>
    </source>
</evidence>
<dbReference type="PANTHER" id="PTHR31118">
    <property type="entry name" value="CYCLASE-LIKE PROTEIN 2"/>
    <property type="match status" value="1"/>
</dbReference>
<dbReference type="PANTHER" id="PTHR31118:SF12">
    <property type="entry name" value="CYCLASE-LIKE PROTEIN 2"/>
    <property type="match status" value="1"/>
</dbReference>
<sequence>MHLLFSSRRRRHSFIRHRRYRRRGGVFVPRREEFGGRRIIDISPLESEEGLGQFMRLPRSMKDGDIAYFSEMVLPAHGGSQVDSPTLVFNRYFESGFNEDTLDLEVINVSLRTGTMAKAGRDEDFLEALKLAKLRSIGEGLNDESILYDSTVPT</sequence>
<dbReference type="Proteomes" id="UP000636800">
    <property type="component" value="Chromosome 1"/>
</dbReference>
<reference evidence="1 2" key="1">
    <citation type="journal article" date="2020" name="Nat. Food">
        <title>A phased Vanilla planifolia genome enables genetic improvement of flavour and production.</title>
        <authorList>
            <person name="Hasing T."/>
            <person name="Tang H."/>
            <person name="Brym M."/>
            <person name="Khazi F."/>
            <person name="Huang T."/>
            <person name="Chambers A.H."/>
        </authorList>
    </citation>
    <scope>NUCLEOTIDE SEQUENCE [LARGE SCALE GENOMIC DNA]</scope>
    <source>
        <tissue evidence="1">Leaf</tissue>
    </source>
</reference>
<evidence type="ECO:0000313" key="1">
    <source>
        <dbReference type="EMBL" id="KAG0495513.1"/>
    </source>
</evidence>
<dbReference type="EMBL" id="JADCNL010000001">
    <property type="protein sequence ID" value="KAG0495513.1"/>
    <property type="molecule type" value="Genomic_DNA"/>
</dbReference>
<name>A0A835S0V1_VANPL</name>
<dbReference type="GO" id="GO:0004061">
    <property type="term" value="F:arylformamidase activity"/>
    <property type="evidence" value="ECO:0007669"/>
    <property type="project" value="InterPro"/>
</dbReference>
<dbReference type="GO" id="GO:0019441">
    <property type="term" value="P:L-tryptophan catabolic process to kynurenine"/>
    <property type="evidence" value="ECO:0007669"/>
    <property type="project" value="InterPro"/>
</dbReference>